<gene>
    <name evidence="7" type="ORF">G0Q06_02470</name>
</gene>
<dbReference type="Proteomes" id="UP000478417">
    <property type="component" value="Unassembled WGS sequence"/>
</dbReference>
<evidence type="ECO:0000256" key="4">
    <source>
        <dbReference type="ARBA" id="ARBA00022840"/>
    </source>
</evidence>
<evidence type="ECO:0000259" key="6">
    <source>
        <dbReference type="SMART" id="SM00983"/>
    </source>
</evidence>
<dbReference type="AlphaFoldDB" id="A0A6B2LXJ0"/>
<dbReference type="Pfam" id="PF04265">
    <property type="entry name" value="TPK_B1_binding"/>
    <property type="match status" value="1"/>
</dbReference>
<dbReference type="PANTHER" id="PTHR41299">
    <property type="entry name" value="THIAMINE PYROPHOSPHOKINASE"/>
    <property type="match status" value="1"/>
</dbReference>
<dbReference type="PANTHER" id="PTHR41299:SF1">
    <property type="entry name" value="THIAMINE PYROPHOSPHOKINASE"/>
    <property type="match status" value="1"/>
</dbReference>
<dbReference type="SMART" id="SM00983">
    <property type="entry name" value="TPK_B1_binding"/>
    <property type="match status" value="1"/>
</dbReference>
<dbReference type="Gene3D" id="3.40.50.10240">
    <property type="entry name" value="Thiamin pyrophosphokinase, catalytic domain"/>
    <property type="match status" value="1"/>
</dbReference>
<dbReference type="GO" id="GO:0004788">
    <property type="term" value="F:thiamine diphosphokinase activity"/>
    <property type="evidence" value="ECO:0007669"/>
    <property type="project" value="UniProtKB-UniRule"/>
</dbReference>
<evidence type="ECO:0000256" key="3">
    <source>
        <dbReference type="ARBA" id="ARBA00022777"/>
    </source>
</evidence>
<keyword evidence="1 7" id="KW-0808">Transferase</keyword>
<dbReference type="RefSeq" id="WP_163962130.1">
    <property type="nucleotide sequence ID" value="NZ_JAAGNX010000001.1"/>
</dbReference>
<keyword evidence="4" id="KW-0067">ATP-binding</keyword>
<evidence type="ECO:0000256" key="1">
    <source>
        <dbReference type="ARBA" id="ARBA00022679"/>
    </source>
</evidence>
<organism evidence="7 8">
    <name type="scientific">Oceanipulchritudo coccoides</name>
    <dbReference type="NCBI Taxonomy" id="2706888"/>
    <lineage>
        <taxon>Bacteria</taxon>
        <taxon>Pseudomonadati</taxon>
        <taxon>Verrucomicrobiota</taxon>
        <taxon>Opitutia</taxon>
        <taxon>Puniceicoccales</taxon>
        <taxon>Oceanipulchritudinaceae</taxon>
        <taxon>Oceanipulchritudo</taxon>
    </lineage>
</organism>
<reference evidence="7 8" key="1">
    <citation type="submission" date="2020-02" db="EMBL/GenBank/DDBJ databases">
        <title>Albibacoteraceae fam. nov., the first described family within the subdivision 4 Verrucomicrobia.</title>
        <authorList>
            <person name="Xi F."/>
        </authorList>
    </citation>
    <scope>NUCLEOTIDE SEQUENCE [LARGE SCALE GENOMIC DNA]</scope>
    <source>
        <strain evidence="7 8">CK1056</strain>
    </source>
</reference>
<dbReference type="InterPro" id="IPR053149">
    <property type="entry name" value="TPK"/>
</dbReference>
<proteinExistence type="predicted"/>
<name>A0A6B2LXJ0_9BACT</name>
<accession>A0A6B2LXJ0</accession>
<dbReference type="InterPro" id="IPR007371">
    <property type="entry name" value="TPK_catalytic"/>
</dbReference>
<dbReference type="GO" id="GO:0009229">
    <property type="term" value="P:thiamine diphosphate biosynthetic process"/>
    <property type="evidence" value="ECO:0007669"/>
    <property type="project" value="InterPro"/>
</dbReference>
<keyword evidence="2" id="KW-0547">Nucleotide-binding</keyword>
<dbReference type="InterPro" id="IPR036759">
    <property type="entry name" value="TPK_catalytic_sf"/>
</dbReference>
<keyword evidence="3 7" id="KW-0418">Kinase</keyword>
<evidence type="ECO:0000256" key="5">
    <source>
        <dbReference type="NCBIfam" id="TIGR01378"/>
    </source>
</evidence>
<keyword evidence="8" id="KW-1185">Reference proteome</keyword>
<dbReference type="GO" id="GO:0005524">
    <property type="term" value="F:ATP binding"/>
    <property type="evidence" value="ECO:0007669"/>
    <property type="project" value="UniProtKB-KW"/>
</dbReference>
<dbReference type="GO" id="GO:0006772">
    <property type="term" value="P:thiamine metabolic process"/>
    <property type="evidence" value="ECO:0007669"/>
    <property type="project" value="UniProtKB-UniRule"/>
</dbReference>
<dbReference type="SUPFAM" id="SSF63999">
    <property type="entry name" value="Thiamin pyrophosphokinase, catalytic domain"/>
    <property type="match status" value="1"/>
</dbReference>
<dbReference type="InterPro" id="IPR036371">
    <property type="entry name" value="TPK_B1-bd_sf"/>
</dbReference>
<evidence type="ECO:0000313" key="7">
    <source>
        <dbReference type="EMBL" id="NDV61311.1"/>
    </source>
</evidence>
<dbReference type="CDD" id="cd07995">
    <property type="entry name" value="TPK"/>
    <property type="match status" value="1"/>
</dbReference>
<evidence type="ECO:0000256" key="2">
    <source>
        <dbReference type="ARBA" id="ARBA00022741"/>
    </source>
</evidence>
<sequence length="207" mass="22071">MRTLIFLGGEKPSPPLSRAAAGRADFIIAADSGYLPALECGITPDIVTGDFDSIGEPPSNESIKVIPAPEQDATDFQKALRHIPAGSSIVEILGGTGLRSDHFLTNLLIAAGLPAGQFVIFEDDTQTIFRVTPECPLSASLQEESVVSLIPFTDCSGVTTQGLHWNLQSSRMGPRHQLGQSNRVTDSTVKIQLEEGILYVVVNDTVA</sequence>
<dbReference type="SUPFAM" id="SSF63862">
    <property type="entry name" value="Thiamin pyrophosphokinase, substrate-binding domain"/>
    <property type="match status" value="1"/>
</dbReference>
<dbReference type="NCBIfam" id="TIGR01378">
    <property type="entry name" value="thi_PPkinase"/>
    <property type="match status" value="1"/>
</dbReference>
<dbReference type="GO" id="GO:0030975">
    <property type="term" value="F:thiamine binding"/>
    <property type="evidence" value="ECO:0007669"/>
    <property type="project" value="InterPro"/>
</dbReference>
<comment type="caution">
    <text evidence="7">The sequence shown here is derived from an EMBL/GenBank/DDBJ whole genome shotgun (WGS) entry which is preliminary data.</text>
</comment>
<dbReference type="EMBL" id="JAAGNX010000001">
    <property type="protein sequence ID" value="NDV61311.1"/>
    <property type="molecule type" value="Genomic_DNA"/>
</dbReference>
<dbReference type="InterPro" id="IPR006282">
    <property type="entry name" value="Thi_PPkinase"/>
</dbReference>
<dbReference type="GO" id="GO:0016301">
    <property type="term" value="F:kinase activity"/>
    <property type="evidence" value="ECO:0007669"/>
    <property type="project" value="UniProtKB-KW"/>
</dbReference>
<protein>
    <recommendedName>
        <fullName evidence="5">Thiamine diphosphokinase</fullName>
        <ecNumber evidence="5">2.7.6.2</ecNumber>
    </recommendedName>
</protein>
<dbReference type="Pfam" id="PF04263">
    <property type="entry name" value="TPK_catalytic"/>
    <property type="match status" value="1"/>
</dbReference>
<feature type="domain" description="Thiamin pyrophosphokinase thiamin-binding" evidence="6">
    <location>
        <begin position="116"/>
        <end position="198"/>
    </location>
</feature>
<dbReference type="InterPro" id="IPR007373">
    <property type="entry name" value="Thiamin_PyroPKinase_B1-bd"/>
</dbReference>
<dbReference type="EC" id="2.7.6.2" evidence="5"/>
<evidence type="ECO:0000313" key="8">
    <source>
        <dbReference type="Proteomes" id="UP000478417"/>
    </source>
</evidence>